<gene>
    <name evidence="2" type="ORF">GCM10022261_30490</name>
</gene>
<organism evidence="2 3">
    <name type="scientific">Brevibacterium daeguense</name>
    <dbReference type="NCBI Taxonomy" id="909936"/>
    <lineage>
        <taxon>Bacteria</taxon>
        <taxon>Bacillati</taxon>
        <taxon>Actinomycetota</taxon>
        <taxon>Actinomycetes</taxon>
        <taxon>Micrococcales</taxon>
        <taxon>Brevibacteriaceae</taxon>
        <taxon>Brevibacterium</taxon>
    </lineage>
</organism>
<dbReference type="Proteomes" id="UP001501586">
    <property type="component" value="Unassembled WGS sequence"/>
</dbReference>
<feature type="region of interest" description="Disordered" evidence="1">
    <location>
        <begin position="48"/>
        <end position="68"/>
    </location>
</feature>
<keyword evidence="3" id="KW-1185">Reference proteome</keyword>
<evidence type="ECO:0008006" key="4">
    <source>
        <dbReference type="Google" id="ProtNLM"/>
    </source>
</evidence>
<proteinExistence type="predicted"/>
<name>A0ABP8ENK8_9MICO</name>
<sequence>MTSSSPAARGHQPVDSAVEDTHAFSAELIAAGVHYLYALSHDVTAAEPGAQVPSRSSTEVSDVLRRQGASGPEIERVLQLIGTGMAAVSQGGARIFTKDAYDAARDRAVAGLEHSGDAGHRLWPPTSQTVRKRLGSNYWNEALSALGYPVSGRGRARGAARYSPDDFVTAVADFLAAAARDGSSTSFVAYEAWNRDQRRESRIRPSGAAVRSHFGGWQAAKDAAEGISGPEASDGPAS</sequence>
<protein>
    <recommendedName>
        <fullName evidence="4">Lsr2 protein</fullName>
    </recommendedName>
</protein>
<accession>A0ABP8ENK8</accession>
<evidence type="ECO:0000313" key="2">
    <source>
        <dbReference type="EMBL" id="GAA4285518.1"/>
    </source>
</evidence>
<reference evidence="3" key="1">
    <citation type="journal article" date="2019" name="Int. J. Syst. Evol. Microbiol.">
        <title>The Global Catalogue of Microorganisms (GCM) 10K type strain sequencing project: providing services to taxonomists for standard genome sequencing and annotation.</title>
        <authorList>
            <consortium name="The Broad Institute Genomics Platform"/>
            <consortium name="The Broad Institute Genome Sequencing Center for Infectious Disease"/>
            <person name="Wu L."/>
            <person name="Ma J."/>
        </authorList>
    </citation>
    <scope>NUCLEOTIDE SEQUENCE [LARGE SCALE GENOMIC DNA]</scope>
    <source>
        <strain evidence="3">JCM 17458</strain>
    </source>
</reference>
<dbReference type="RefSeq" id="WP_236863351.1">
    <property type="nucleotide sequence ID" value="NZ_BAABAZ010000012.1"/>
</dbReference>
<comment type="caution">
    <text evidence="2">The sequence shown here is derived from an EMBL/GenBank/DDBJ whole genome shotgun (WGS) entry which is preliminary data.</text>
</comment>
<dbReference type="EMBL" id="BAABAZ010000012">
    <property type="protein sequence ID" value="GAA4285518.1"/>
    <property type="molecule type" value="Genomic_DNA"/>
</dbReference>
<evidence type="ECO:0000313" key="3">
    <source>
        <dbReference type="Proteomes" id="UP001501586"/>
    </source>
</evidence>
<evidence type="ECO:0000256" key="1">
    <source>
        <dbReference type="SAM" id="MobiDB-lite"/>
    </source>
</evidence>